<proteinExistence type="predicted"/>
<comment type="cofactor">
    <cofactor evidence="1">
        <name>(R)-lipoate</name>
        <dbReference type="ChEBI" id="CHEBI:83088"/>
    </cofactor>
</comment>
<evidence type="ECO:0000256" key="2">
    <source>
        <dbReference type="ARBA" id="ARBA00022679"/>
    </source>
</evidence>
<gene>
    <name evidence="5" type="ORF">ACFOOG_15480</name>
</gene>
<dbReference type="EMBL" id="JBHRYR010000011">
    <property type="protein sequence ID" value="MFC3854239.1"/>
    <property type="molecule type" value="Genomic_DNA"/>
</dbReference>
<dbReference type="Proteomes" id="UP001595617">
    <property type="component" value="Unassembled WGS sequence"/>
</dbReference>
<reference evidence="6" key="1">
    <citation type="journal article" date="2019" name="Int. J. Syst. Evol. Microbiol.">
        <title>The Global Catalogue of Microorganisms (GCM) 10K type strain sequencing project: providing services to taxonomists for standard genome sequencing and annotation.</title>
        <authorList>
            <consortium name="The Broad Institute Genomics Platform"/>
            <consortium name="The Broad Institute Genome Sequencing Center for Infectious Disease"/>
            <person name="Wu L."/>
            <person name="Ma J."/>
        </authorList>
    </citation>
    <scope>NUCLEOTIDE SEQUENCE [LARGE SCALE GENOMIC DNA]</scope>
    <source>
        <strain evidence="6">IBRC 10765</strain>
    </source>
</reference>
<accession>A0ABV8A1G4</accession>
<dbReference type="InterPro" id="IPR023213">
    <property type="entry name" value="CAT-like_dom_sf"/>
</dbReference>
<dbReference type="Pfam" id="PF00198">
    <property type="entry name" value="2-oxoacid_dh"/>
    <property type="match status" value="1"/>
</dbReference>
<dbReference type="InterPro" id="IPR001078">
    <property type="entry name" value="2-oxoacid_DH_actylTfrase"/>
</dbReference>
<keyword evidence="6" id="KW-1185">Reference proteome</keyword>
<evidence type="ECO:0000313" key="6">
    <source>
        <dbReference type="Proteomes" id="UP001595617"/>
    </source>
</evidence>
<dbReference type="RefSeq" id="WP_380698321.1">
    <property type="nucleotide sequence ID" value="NZ_JBHRYR010000011.1"/>
</dbReference>
<evidence type="ECO:0000313" key="5">
    <source>
        <dbReference type="EMBL" id="MFC3854239.1"/>
    </source>
</evidence>
<dbReference type="PANTHER" id="PTHR43178">
    <property type="entry name" value="DIHYDROLIPOAMIDE ACETYLTRANSFERASE COMPONENT OF PYRUVATE DEHYDROGENASE COMPLEX"/>
    <property type="match status" value="1"/>
</dbReference>
<evidence type="ECO:0000256" key="3">
    <source>
        <dbReference type="ARBA" id="ARBA00023315"/>
    </source>
</evidence>
<dbReference type="InterPro" id="IPR050743">
    <property type="entry name" value="2-oxoacid_DH_E2_comp"/>
</dbReference>
<evidence type="ECO:0000256" key="1">
    <source>
        <dbReference type="ARBA" id="ARBA00001938"/>
    </source>
</evidence>
<name>A0ABV8A1G4_9GAMM</name>
<protein>
    <submittedName>
        <fullName evidence="5">2-oxo acid dehydrogenase subunit E2</fullName>
    </submittedName>
</protein>
<comment type="caution">
    <text evidence="5">The sequence shown here is derived from an EMBL/GenBank/DDBJ whole genome shotgun (WGS) entry which is preliminary data.</text>
</comment>
<dbReference type="SUPFAM" id="SSF52777">
    <property type="entry name" value="CoA-dependent acyltransferases"/>
    <property type="match status" value="1"/>
</dbReference>
<evidence type="ECO:0000259" key="4">
    <source>
        <dbReference type="Pfam" id="PF00198"/>
    </source>
</evidence>
<keyword evidence="2" id="KW-0808">Transferase</keyword>
<sequence>MQNVVASPSVRAKARRMSIDLHVLADRLGRTQLTMDDLNPQETVEQPVQNYRQYWDIDHQQFGSVEAVKTSKFDRVAAANLTAANAVIPQVTHHDEVDVSHVERLRAQFKQEASVRGVKLNTLPFFVKALAVALKKYPKFNASLSADGTTLYLKDAVHIGIAVDTEFGLMVPVIRHADQKGLWQLAAEIVDLATRAKARKLGPDEMGGASMTITNLGGIGGTAFSPIVNPPEVAILGITRMQQRPVWNGESFVATPMVPLDLSYDHRVINGALAARFLSEYARSLADLRLLMV</sequence>
<keyword evidence="3" id="KW-0012">Acyltransferase</keyword>
<dbReference type="Gene3D" id="3.30.559.10">
    <property type="entry name" value="Chloramphenicol acetyltransferase-like domain"/>
    <property type="match status" value="1"/>
</dbReference>
<feature type="domain" description="2-oxoacid dehydrogenase acyltransferase catalytic" evidence="4">
    <location>
        <begin position="65"/>
        <end position="292"/>
    </location>
</feature>
<dbReference type="PANTHER" id="PTHR43178:SF2">
    <property type="entry name" value="DIHYDROLIPOYLLYSINE-RESIDUE ACETYLTRANSFERASE COMPONENT OF PYRUVATE DEHYDROGENASE COMPLEX"/>
    <property type="match status" value="1"/>
</dbReference>
<organism evidence="5 6">
    <name type="scientific">Saccharospirillum mangrovi</name>
    <dbReference type="NCBI Taxonomy" id="2161747"/>
    <lineage>
        <taxon>Bacteria</taxon>
        <taxon>Pseudomonadati</taxon>
        <taxon>Pseudomonadota</taxon>
        <taxon>Gammaproteobacteria</taxon>
        <taxon>Oceanospirillales</taxon>
        <taxon>Saccharospirillaceae</taxon>
        <taxon>Saccharospirillum</taxon>
    </lineage>
</organism>